<dbReference type="PIRSF" id="PIRSF006232">
    <property type="entry name" value="Pirin"/>
    <property type="match status" value="1"/>
</dbReference>
<keyword evidence="6" id="KW-1185">Reference proteome</keyword>
<dbReference type="SUPFAM" id="SSF51182">
    <property type="entry name" value="RmlC-like cupins"/>
    <property type="match status" value="1"/>
</dbReference>
<evidence type="ECO:0000313" key="5">
    <source>
        <dbReference type="EMBL" id="WEF35019.1"/>
    </source>
</evidence>
<dbReference type="InterPro" id="IPR003829">
    <property type="entry name" value="Pirin_N_dom"/>
</dbReference>
<dbReference type="CDD" id="cd02247">
    <property type="entry name" value="cupin_pirin_C"/>
    <property type="match status" value="1"/>
</dbReference>
<accession>A0ABY8BL75</accession>
<feature type="domain" description="Pirin N-terminal" evidence="3">
    <location>
        <begin position="32"/>
        <end position="131"/>
    </location>
</feature>
<comment type="similarity">
    <text evidence="1 2">Belongs to the pirin family.</text>
</comment>
<evidence type="ECO:0000256" key="1">
    <source>
        <dbReference type="ARBA" id="ARBA00008416"/>
    </source>
</evidence>
<protein>
    <submittedName>
        <fullName evidence="5">Pirin family protein</fullName>
    </submittedName>
</protein>
<dbReference type="InterPro" id="IPR008778">
    <property type="entry name" value="Pirin_C_dom"/>
</dbReference>
<name>A0ABY8BL75_9BURK</name>
<dbReference type="Pfam" id="PF05726">
    <property type="entry name" value="Pirin_C"/>
    <property type="match status" value="1"/>
</dbReference>
<evidence type="ECO:0000259" key="4">
    <source>
        <dbReference type="Pfam" id="PF05726"/>
    </source>
</evidence>
<organism evidence="5 6">
    <name type="scientific">Pseudoduganella chitinolytica</name>
    <dbReference type="NCBI Taxonomy" id="34070"/>
    <lineage>
        <taxon>Bacteria</taxon>
        <taxon>Pseudomonadati</taxon>
        <taxon>Pseudomonadota</taxon>
        <taxon>Betaproteobacteria</taxon>
        <taxon>Burkholderiales</taxon>
        <taxon>Oxalobacteraceae</taxon>
        <taxon>Telluria group</taxon>
        <taxon>Pseudoduganella</taxon>
    </lineage>
</organism>
<dbReference type="CDD" id="cd02909">
    <property type="entry name" value="cupin_pirin_N"/>
    <property type="match status" value="1"/>
</dbReference>
<gene>
    <name evidence="5" type="ORF">PX653_09730</name>
</gene>
<evidence type="ECO:0000259" key="3">
    <source>
        <dbReference type="Pfam" id="PF02678"/>
    </source>
</evidence>
<reference evidence="5 6" key="1">
    <citation type="submission" date="2023-02" db="EMBL/GenBank/DDBJ databases">
        <title>Gemone sequence of Telluria chitinolytica ACM 3522T.</title>
        <authorList>
            <person name="Frediansyah A."/>
            <person name="Miess H."/>
            <person name="Gross H."/>
        </authorList>
    </citation>
    <scope>NUCLEOTIDE SEQUENCE [LARGE SCALE GENOMIC DNA]</scope>
    <source>
        <strain evidence="5 6">ACM 3522</strain>
    </source>
</reference>
<dbReference type="InterPro" id="IPR012093">
    <property type="entry name" value="Pirin"/>
</dbReference>
<sequence length="297" mass="32186">MTTIDSHSIVQHPRAVERVIAGQSVMDGAGVKINRVLTQPLQRRLDPFLMLDNFGSDEASDYLAGFPSHPHRGFETVTYMLEGRMRHRDSAGNEGLLENGGVQWMTAGRGVIHSEMPEQQEGRMEGFQLWLNLPAKDKMRAPWYRDFKAAEVPAFTTPAGAAVRVIAGSSHGVAGAVQRDGTEPLYLDVALPPGATFSQALPAGHNAFLYPYRGSVTTGARQVATRTMAIFANDPAADGVTVTAAGHEPARFILIAGRPLQEPIAQYGPFVMNTQQQLQQAVEDFRAGRLGEEAHAG</sequence>
<feature type="domain" description="Pirin C-terminal" evidence="4">
    <location>
        <begin position="186"/>
        <end position="290"/>
    </location>
</feature>
<dbReference type="PANTHER" id="PTHR13903:SF8">
    <property type="entry name" value="PIRIN"/>
    <property type="match status" value="1"/>
</dbReference>
<evidence type="ECO:0000256" key="2">
    <source>
        <dbReference type="RuleBase" id="RU003457"/>
    </source>
</evidence>
<evidence type="ECO:0000313" key="6">
    <source>
        <dbReference type="Proteomes" id="UP001216510"/>
    </source>
</evidence>
<dbReference type="InterPro" id="IPR014710">
    <property type="entry name" value="RmlC-like_jellyroll"/>
</dbReference>
<dbReference type="PANTHER" id="PTHR13903">
    <property type="entry name" value="PIRIN-RELATED"/>
    <property type="match status" value="1"/>
</dbReference>
<dbReference type="InterPro" id="IPR011051">
    <property type="entry name" value="RmlC_Cupin_sf"/>
</dbReference>
<dbReference type="RefSeq" id="WP_277417689.1">
    <property type="nucleotide sequence ID" value="NZ_CP119083.1"/>
</dbReference>
<dbReference type="Gene3D" id="2.60.120.10">
    <property type="entry name" value="Jelly Rolls"/>
    <property type="match status" value="2"/>
</dbReference>
<dbReference type="Proteomes" id="UP001216510">
    <property type="component" value="Chromosome"/>
</dbReference>
<proteinExistence type="inferred from homology"/>
<dbReference type="Pfam" id="PF02678">
    <property type="entry name" value="Pirin"/>
    <property type="match status" value="1"/>
</dbReference>
<dbReference type="EMBL" id="CP119083">
    <property type="protein sequence ID" value="WEF35019.1"/>
    <property type="molecule type" value="Genomic_DNA"/>
</dbReference>